<dbReference type="EMBL" id="VUNN01000002">
    <property type="protein sequence ID" value="MSU05451.1"/>
    <property type="molecule type" value="Genomic_DNA"/>
</dbReference>
<name>A0A7X2TPH4_9SPIO</name>
<evidence type="ECO:0000313" key="2">
    <source>
        <dbReference type="EMBL" id="MSU05451.1"/>
    </source>
</evidence>
<keyword evidence="1" id="KW-0812">Transmembrane</keyword>
<sequence length="179" mass="20670">MKKEFRKRIKELRHIIPIKEIFPEVGKDIEVLITGKELFSEVNSDIPSNDVIEYLETISSNLPMATELNIVVDDEVDFEKVQKSYKSFIALSLKRKINELRVLTLKVSAFLIVGALLLIVSYFLENLAKRVIYDAVNIIGGFSIWEAADTFVFARSEKKKEVITMLKLYKAKWKKRNIS</sequence>
<gene>
    <name evidence="2" type="ORF">FYJ80_01455</name>
</gene>
<organism evidence="2 3">
    <name type="scientific">Bullifex porci</name>
    <dbReference type="NCBI Taxonomy" id="2606638"/>
    <lineage>
        <taxon>Bacteria</taxon>
        <taxon>Pseudomonadati</taxon>
        <taxon>Spirochaetota</taxon>
        <taxon>Spirochaetia</taxon>
        <taxon>Spirochaetales</taxon>
        <taxon>Spirochaetaceae</taxon>
        <taxon>Bullifex</taxon>
    </lineage>
</organism>
<feature type="transmembrane region" description="Helical" evidence="1">
    <location>
        <begin position="103"/>
        <end position="124"/>
    </location>
</feature>
<reference evidence="2 3" key="1">
    <citation type="submission" date="2019-08" db="EMBL/GenBank/DDBJ databases">
        <title>In-depth cultivation of the pig gut microbiome towards novel bacterial diversity and tailored functional studies.</title>
        <authorList>
            <person name="Wylensek D."/>
            <person name="Hitch T.C.A."/>
            <person name="Clavel T."/>
        </authorList>
    </citation>
    <scope>NUCLEOTIDE SEQUENCE [LARGE SCALE GENOMIC DNA]</scope>
    <source>
        <strain evidence="2 3">NM-380-WT-3C1</strain>
    </source>
</reference>
<keyword evidence="3" id="KW-1185">Reference proteome</keyword>
<protein>
    <submittedName>
        <fullName evidence="2">Uncharacterized protein</fullName>
    </submittedName>
</protein>
<dbReference type="Proteomes" id="UP000460549">
    <property type="component" value="Unassembled WGS sequence"/>
</dbReference>
<accession>A0A7X2TPH4</accession>
<keyword evidence="1" id="KW-1133">Transmembrane helix</keyword>
<proteinExistence type="predicted"/>
<dbReference type="AlphaFoldDB" id="A0A7X2TPH4"/>
<keyword evidence="1" id="KW-0472">Membrane</keyword>
<evidence type="ECO:0000256" key="1">
    <source>
        <dbReference type="SAM" id="Phobius"/>
    </source>
</evidence>
<comment type="caution">
    <text evidence="2">The sequence shown here is derived from an EMBL/GenBank/DDBJ whole genome shotgun (WGS) entry which is preliminary data.</text>
</comment>
<evidence type="ECO:0000313" key="3">
    <source>
        <dbReference type="Proteomes" id="UP000460549"/>
    </source>
</evidence>
<dbReference type="RefSeq" id="WP_154424351.1">
    <property type="nucleotide sequence ID" value="NZ_JAQYGB010000055.1"/>
</dbReference>